<dbReference type="PANTHER" id="PTHR32432:SF3">
    <property type="entry name" value="ETHANOLAMINE UTILIZATION PROTEIN EUTJ"/>
    <property type="match status" value="1"/>
</dbReference>
<dbReference type="STRING" id="393762.SAMN05660472_01487"/>
<accession>A0A1G9CKT8</accession>
<sequence>MEKNVFKMWEKEMLSIDIGSHSIKMVVGKYEKNTVTINKVVTIETPIDTFYDGEIIDMLPLKEAIAGALHNHRIKATKTVCTLESTSIITREIDMPAVKYEQMKGMLEFEIEQYLPIEIDQYIIQYKLLETFKDGELEKTKVLVTALPKKIAGDYLHLIESLGLKPIALDIHSNGVDKVFAGSVKINGVNDFSNKTIAIIDLGHTQINIIMIEKGIFKFNRLLKVGGKDIDANICNFLDLSLQEAGLRKKEIKDINEGDHHFTAAGSEGVGEEIANGYLEKETEDFSSTSRLMNIVKTSIDNWVGEIEKVFKYYTTRNTGNVIDEIYIYGGSGELGGMPSYLEGTFNIPTYKINAISNLNRENNGTNINIASYVNNIGALIRR</sequence>
<dbReference type="InterPro" id="IPR005883">
    <property type="entry name" value="PilM"/>
</dbReference>
<dbReference type="InterPro" id="IPR043129">
    <property type="entry name" value="ATPase_NBD"/>
</dbReference>
<name>A0A1G9CKT8_9FIRM</name>
<gene>
    <name evidence="1" type="ORF">SAMN05660472_01487</name>
</gene>
<dbReference type="Pfam" id="PF11104">
    <property type="entry name" value="PilM_2"/>
    <property type="match status" value="1"/>
</dbReference>
<dbReference type="Gene3D" id="3.30.420.40">
    <property type="match status" value="2"/>
</dbReference>
<evidence type="ECO:0000313" key="1">
    <source>
        <dbReference type="EMBL" id="SDK52055.1"/>
    </source>
</evidence>
<dbReference type="RefSeq" id="WP_090552849.1">
    <property type="nucleotide sequence ID" value="NZ_FNFP01000002.1"/>
</dbReference>
<dbReference type="CDD" id="cd24049">
    <property type="entry name" value="ASKHA_NBD_PilM"/>
    <property type="match status" value="1"/>
</dbReference>
<dbReference type="PIRSF" id="PIRSF019169">
    <property type="entry name" value="PilM"/>
    <property type="match status" value="1"/>
</dbReference>
<evidence type="ECO:0000313" key="2">
    <source>
        <dbReference type="Proteomes" id="UP000198718"/>
    </source>
</evidence>
<dbReference type="InterPro" id="IPR050696">
    <property type="entry name" value="FtsA/MreB"/>
</dbReference>
<organism evidence="1 2">
    <name type="scientific">Natronincola ferrireducens</name>
    <dbReference type="NCBI Taxonomy" id="393762"/>
    <lineage>
        <taxon>Bacteria</taxon>
        <taxon>Bacillati</taxon>
        <taxon>Bacillota</taxon>
        <taxon>Clostridia</taxon>
        <taxon>Peptostreptococcales</taxon>
        <taxon>Natronincolaceae</taxon>
        <taxon>Natronincola</taxon>
    </lineage>
</organism>
<dbReference type="Proteomes" id="UP000198718">
    <property type="component" value="Unassembled WGS sequence"/>
</dbReference>
<dbReference type="AlphaFoldDB" id="A0A1G9CKT8"/>
<dbReference type="NCBIfam" id="TIGR01175">
    <property type="entry name" value="pilM"/>
    <property type="match status" value="1"/>
</dbReference>
<keyword evidence="2" id="KW-1185">Reference proteome</keyword>
<proteinExistence type="predicted"/>
<dbReference type="EMBL" id="FNFP01000002">
    <property type="protein sequence ID" value="SDK52055.1"/>
    <property type="molecule type" value="Genomic_DNA"/>
</dbReference>
<dbReference type="PANTHER" id="PTHR32432">
    <property type="entry name" value="CELL DIVISION PROTEIN FTSA-RELATED"/>
    <property type="match status" value="1"/>
</dbReference>
<dbReference type="OrthoDB" id="5291956at2"/>
<dbReference type="SUPFAM" id="SSF53067">
    <property type="entry name" value="Actin-like ATPase domain"/>
    <property type="match status" value="2"/>
</dbReference>
<dbReference type="Gene3D" id="3.30.1490.300">
    <property type="match status" value="1"/>
</dbReference>
<reference evidence="1 2" key="1">
    <citation type="submission" date="2016-10" db="EMBL/GenBank/DDBJ databases">
        <authorList>
            <person name="de Groot N.N."/>
        </authorList>
    </citation>
    <scope>NUCLEOTIDE SEQUENCE [LARGE SCALE GENOMIC DNA]</scope>
    <source>
        <strain evidence="1 2">DSM 18346</strain>
    </source>
</reference>
<protein>
    <submittedName>
        <fullName evidence="1">Type IV pilus assembly protein PilM</fullName>
    </submittedName>
</protein>